<organism evidence="3 4">
    <name type="scientific">Crassostrea virginica</name>
    <name type="common">Eastern oyster</name>
    <dbReference type="NCBI Taxonomy" id="6565"/>
    <lineage>
        <taxon>Eukaryota</taxon>
        <taxon>Metazoa</taxon>
        <taxon>Spiralia</taxon>
        <taxon>Lophotrochozoa</taxon>
        <taxon>Mollusca</taxon>
        <taxon>Bivalvia</taxon>
        <taxon>Autobranchia</taxon>
        <taxon>Pteriomorphia</taxon>
        <taxon>Ostreida</taxon>
        <taxon>Ostreoidea</taxon>
        <taxon>Ostreidae</taxon>
        <taxon>Crassostrea</taxon>
    </lineage>
</organism>
<proteinExistence type="predicted"/>
<evidence type="ECO:0000259" key="2">
    <source>
        <dbReference type="SMART" id="SM00198"/>
    </source>
</evidence>
<dbReference type="Proteomes" id="UP000694844">
    <property type="component" value="Chromosome 8"/>
</dbReference>
<protein>
    <submittedName>
        <fullName evidence="4">Uncharacterized protein LOC111110144 isoform X1</fullName>
    </submittedName>
</protein>
<name>A0A8B8BHD9_CRAVI</name>
<dbReference type="GeneID" id="111110144"/>
<dbReference type="SUPFAM" id="SSF55797">
    <property type="entry name" value="PR-1-like"/>
    <property type="match status" value="1"/>
</dbReference>
<dbReference type="Pfam" id="PF00188">
    <property type="entry name" value="CAP"/>
    <property type="match status" value="1"/>
</dbReference>
<reference evidence="4" key="1">
    <citation type="submission" date="2025-08" db="UniProtKB">
        <authorList>
            <consortium name="RefSeq"/>
        </authorList>
    </citation>
    <scope>IDENTIFICATION</scope>
    <source>
        <tissue evidence="4">Whole sample</tissue>
    </source>
</reference>
<dbReference type="SMART" id="SM00198">
    <property type="entry name" value="SCP"/>
    <property type="match status" value="1"/>
</dbReference>
<dbReference type="AlphaFoldDB" id="A0A8B8BHD9"/>
<feature type="signal peptide" evidence="1">
    <location>
        <begin position="1"/>
        <end position="20"/>
    </location>
</feature>
<gene>
    <name evidence="4" type="primary">LOC111110144</name>
</gene>
<dbReference type="Gene3D" id="3.40.33.10">
    <property type="entry name" value="CAP"/>
    <property type="match status" value="1"/>
</dbReference>
<dbReference type="InterPro" id="IPR014044">
    <property type="entry name" value="CAP_dom"/>
</dbReference>
<evidence type="ECO:0000256" key="1">
    <source>
        <dbReference type="SAM" id="SignalP"/>
    </source>
</evidence>
<keyword evidence="1" id="KW-0732">Signal</keyword>
<dbReference type="KEGG" id="cvn:111110144"/>
<evidence type="ECO:0000313" key="4">
    <source>
        <dbReference type="RefSeq" id="XP_022302234.1"/>
    </source>
</evidence>
<sequence>MNRLFFILILSAVLLQNVICIHQDEIRKILRVHNTFRRNYAKRGLPSEIANMNLLVWDSLLSEEAKESVSCRQDHFDENLNYLSEKQINVGITRNGNLTKVIGQWLREGQHFLPEFEACLDIASCKNFLTIINAHLRRMGCAIQRNCGQNHLTYDVFMCIYEGSHERQNLFSKGPTCTKCEGQTSFCNEGLCDTCTGENAANCDCRKTCERPGIGTGALDNTTCTCQCLYGKGPNCDEDCVNPQMYENWDICELITKEDCVSDDQMILKEYCPATCDCTRHPFAEMQHPGILGN</sequence>
<dbReference type="RefSeq" id="XP_022302234.1">
    <property type="nucleotide sequence ID" value="XM_022446526.1"/>
</dbReference>
<dbReference type="OrthoDB" id="10026604at2759"/>
<evidence type="ECO:0000313" key="3">
    <source>
        <dbReference type="Proteomes" id="UP000694844"/>
    </source>
</evidence>
<feature type="domain" description="SCP" evidence="2">
    <location>
        <begin position="24"/>
        <end position="163"/>
    </location>
</feature>
<dbReference type="InterPro" id="IPR035940">
    <property type="entry name" value="CAP_sf"/>
</dbReference>
<feature type="chain" id="PRO_5034273652" evidence="1">
    <location>
        <begin position="21"/>
        <end position="294"/>
    </location>
</feature>
<keyword evidence="3" id="KW-1185">Reference proteome</keyword>
<accession>A0A8B8BHD9</accession>
<dbReference type="CDD" id="cd05380">
    <property type="entry name" value="CAP_euk"/>
    <property type="match status" value="1"/>
</dbReference>